<dbReference type="InterPro" id="IPR011130">
    <property type="entry name" value="SecA_preprotein_X-link_dom"/>
</dbReference>
<keyword evidence="9 12" id="KW-1278">Translocase</keyword>
<keyword evidence="8 12" id="KW-0653">Protein transport</keyword>
<comment type="caution">
    <text evidence="16">The sequence shown here is derived from an EMBL/GenBank/DDBJ whole genome shotgun (WGS) entry which is preliminary data.</text>
</comment>
<dbReference type="PANTHER" id="PTHR30612:SF0">
    <property type="entry name" value="CHLOROPLAST PROTEIN-TRANSPORTING ATPASE"/>
    <property type="match status" value="1"/>
</dbReference>
<dbReference type="InterPro" id="IPR014001">
    <property type="entry name" value="Helicase_ATP-bd"/>
</dbReference>
<comment type="function">
    <text evidence="12">Part of the Sec protein translocase complex. Interacts with the SecYEG preprotein conducting channel. Has a central role in coupling the hydrolysis of ATP to the transfer of proteins into and across the cell membrane, serving as an ATP-driven molecular motor driving the stepwise translocation of polypeptide chains across the membrane.</text>
</comment>
<evidence type="ECO:0000256" key="1">
    <source>
        <dbReference type="ARBA" id="ARBA00004170"/>
    </source>
</evidence>
<evidence type="ECO:0000256" key="10">
    <source>
        <dbReference type="ARBA" id="ARBA00023010"/>
    </source>
</evidence>
<dbReference type="InterPro" id="IPR000185">
    <property type="entry name" value="SecA"/>
</dbReference>
<evidence type="ECO:0000256" key="7">
    <source>
        <dbReference type="ARBA" id="ARBA00022840"/>
    </source>
</evidence>
<dbReference type="EC" id="7.4.2.8" evidence="12"/>
<dbReference type="PANTHER" id="PTHR30612">
    <property type="entry name" value="SECA INNER MEMBRANE COMPONENT OF SEC PROTEIN SECRETION SYSTEM"/>
    <property type="match status" value="1"/>
</dbReference>
<dbReference type="EMBL" id="BAABJQ010000025">
    <property type="protein sequence ID" value="GAA5196198.1"/>
    <property type="molecule type" value="Genomic_DNA"/>
</dbReference>
<dbReference type="InterPro" id="IPR020937">
    <property type="entry name" value="SecA_CS"/>
</dbReference>
<dbReference type="Pfam" id="PF07516">
    <property type="entry name" value="SecA_SW"/>
    <property type="match status" value="1"/>
</dbReference>
<keyword evidence="5 12" id="KW-0963">Cytoplasm</keyword>
<dbReference type="PROSITE" id="PS51194">
    <property type="entry name" value="HELICASE_CTER"/>
    <property type="match status" value="1"/>
</dbReference>
<evidence type="ECO:0000259" key="15">
    <source>
        <dbReference type="PROSITE" id="PS51196"/>
    </source>
</evidence>
<dbReference type="SMART" id="SM00958">
    <property type="entry name" value="SecA_PP_bind"/>
    <property type="match status" value="1"/>
</dbReference>
<dbReference type="Gene3D" id="3.40.50.300">
    <property type="entry name" value="P-loop containing nucleotide triphosphate hydrolases"/>
    <property type="match status" value="3"/>
</dbReference>
<dbReference type="Pfam" id="PF01043">
    <property type="entry name" value="SecA_PP_bind"/>
    <property type="match status" value="1"/>
</dbReference>
<gene>
    <name evidence="16" type="primary">secA2</name>
    <name evidence="12" type="synonym">secA</name>
    <name evidence="16" type="ORF">GCM10023322_64580</name>
</gene>
<keyword evidence="6 12" id="KW-0547">Nucleotide-binding</keyword>
<accession>A0ABP9SJ82</accession>
<sequence>MFGMGIRAGLDRLIERPGTVVDTAALARALSAIEAREQALAALGDVELAAAAMVVAPDDRVGICALGREAARRGLGQRPYDAQLTGALAMLAGHVAEMATGEGKTLAATIAAFGYARRGAPVHVLTVNDYLAQRDAEWMGPVYRALGVRVGWVTERSSPDERRDAYGCDVTYVSASEVGFDYLRDGLCVTPGDRVQRPLATVVVDEADSILVDEARVPLVVAGSVTGADDLAQRAAVIVSRLRPGRDFERLEDGRAVHLTEAGLRVVEAALGVTNLYAVDQLPQLTAVNLALHARELLHRDVDYIVRDGAVELVDEFRGRVALRRRWPDGLQAAVEAKEGLTLSAQGEVLATITVQALIGQYPTRCGMSATSAAVGEALREFYGLEVAVIPPNRPCVRVDEPDRVYRDAEDKHAALLDEVAAAHATGRPVLIGTLDVDESERLAVDLRARGVACTVLNAKNDAAEAAIVARAGSVGAVTVSTQMAGRGTDIRLGGGNEADRSLVAALGGLYIIGTGRHDSGRVDAQLRGRAGRQGDPGRSVFFVSLDDALPQTHAGEAISRARERAHGDERGRIRQPKVHRLIAHAQRVAEGSNAELHRNTWRYGYLIERQRRALAARREELLCTDAAARLLLAHRQPRYASACERVGATVVGDAVRAIALYHLDRCWAEHLAYLSEVREGVHLRVLGRLDPLDEFHRCAVPAFRALFADADRRTLDTFDSVELTGDDWDLADAGLVRPSATWTYLVTDDPFGSEASRFFKELFGLPSRRR</sequence>
<dbReference type="CDD" id="cd18803">
    <property type="entry name" value="SF2_C_secA"/>
    <property type="match status" value="1"/>
</dbReference>
<dbReference type="HAMAP" id="MF_01382">
    <property type="entry name" value="SecA"/>
    <property type="match status" value="1"/>
</dbReference>
<keyword evidence="17" id="KW-1185">Reference proteome</keyword>
<dbReference type="SUPFAM" id="SSF81767">
    <property type="entry name" value="Pre-protein crosslinking domain of SecA"/>
    <property type="match status" value="1"/>
</dbReference>
<protein>
    <recommendedName>
        <fullName evidence="12">Protein translocase subunit SecA</fullName>
        <ecNumber evidence="12">7.4.2.8</ecNumber>
    </recommendedName>
</protein>
<feature type="domain" description="Helicase ATP-binding" evidence="13">
    <location>
        <begin position="85"/>
        <end position="245"/>
    </location>
</feature>
<evidence type="ECO:0000256" key="5">
    <source>
        <dbReference type="ARBA" id="ARBA00022490"/>
    </source>
</evidence>
<dbReference type="InterPro" id="IPR001650">
    <property type="entry name" value="Helicase_C-like"/>
</dbReference>
<organism evidence="16 17">
    <name type="scientific">Rugosimonospora acidiphila</name>
    <dbReference type="NCBI Taxonomy" id="556531"/>
    <lineage>
        <taxon>Bacteria</taxon>
        <taxon>Bacillati</taxon>
        <taxon>Actinomycetota</taxon>
        <taxon>Actinomycetes</taxon>
        <taxon>Micromonosporales</taxon>
        <taxon>Micromonosporaceae</taxon>
        <taxon>Rugosimonospora</taxon>
    </lineage>
</organism>
<comment type="catalytic activity">
    <reaction evidence="12">
        <text>ATP + H2O + cellular proteinSide 1 = ADP + phosphate + cellular proteinSide 2.</text>
        <dbReference type="EC" id="7.4.2.8"/>
    </reaction>
</comment>
<dbReference type="InterPro" id="IPR036670">
    <property type="entry name" value="SecA_X-link_sf"/>
</dbReference>
<dbReference type="InterPro" id="IPR026389">
    <property type="entry name" value="SecA_Actinobact-type"/>
</dbReference>
<dbReference type="InterPro" id="IPR036266">
    <property type="entry name" value="SecA_Wing/Scaffold_sf"/>
</dbReference>
<name>A0ABP9SJ82_9ACTN</name>
<dbReference type="Pfam" id="PF21090">
    <property type="entry name" value="P-loop_SecA"/>
    <property type="match status" value="1"/>
</dbReference>
<dbReference type="SUPFAM" id="SSF81886">
    <property type="entry name" value="Helical scaffold and wing domains of SecA"/>
    <property type="match status" value="1"/>
</dbReference>
<feature type="binding site" evidence="12">
    <location>
        <begin position="101"/>
        <end position="105"/>
    </location>
    <ligand>
        <name>ATP</name>
        <dbReference type="ChEBI" id="CHEBI:30616"/>
    </ligand>
</feature>
<evidence type="ECO:0000256" key="12">
    <source>
        <dbReference type="HAMAP-Rule" id="MF_01382"/>
    </source>
</evidence>
<evidence type="ECO:0000256" key="6">
    <source>
        <dbReference type="ARBA" id="ARBA00022741"/>
    </source>
</evidence>
<dbReference type="Gene3D" id="1.10.3060.10">
    <property type="entry name" value="Helical scaffold and wing domains of SecA"/>
    <property type="match status" value="1"/>
</dbReference>
<dbReference type="InterPro" id="IPR011115">
    <property type="entry name" value="SecA_DEAD"/>
</dbReference>
<keyword evidence="11 12" id="KW-0472">Membrane</keyword>
<dbReference type="InterPro" id="IPR014018">
    <property type="entry name" value="SecA_motor_DEAD"/>
</dbReference>
<proteinExistence type="inferred from homology"/>
<dbReference type="InterPro" id="IPR027417">
    <property type="entry name" value="P-loop_NTPase"/>
</dbReference>
<dbReference type="NCBIfam" id="TIGR04221">
    <property type="entry name" value="SecA2_Mycobac"/>
    <property type="match status" value="1"/>
</dbReference>
<dbReference type="InterPro" id="IPR044722">
    <property type="entry name" value="SecA_SF2_C"/>
</dbReference>
<dbReference type="InterPro" id="IPR011116">
    <property type="entry name" value="SecA_Wing/Scaffold"/>
</dbReference>
<comment type="similarity">
    <text evidence="2 12">Belongs to the SecA family.</text>
</comment>
<dbReference type="PROSITE" id="PS01312">
    <property type="entry name" value="SECA"/>
    <property type="match status" value="1"/>
</dbReference>
<keyword evidence="10 12" id="KW-0811">Translocation</keyword>
<evidence type="ECO:0000313" key="17">
    <source>
        <dbReference type="Proteomes" id="UP001501570"/>
    </source>
</evidence>
<comment type="subunit">
    <text evidence="12">Monomer and homodimer. Part of the essential Sec protein translocation apparatus which comprises SecA, SecYEG and auxiliary proteins SecDF. Other proteins may also be involved.</text>
</comment>
<feature type="binding site" evidence="12">
    <location>
        <position position="490"/>
    </location>
    <ligand>
        <name>ATP</name>
        <dbReference type="ChEBI" id="CHEBI:30616"/>
    </ligand>
</feature>
<dbReference type="Proteomes" id="UP001501570">
    <property type="component" value="Unassembled WGS sequence"/>
</dbReference>
<feature type="domain" description="Helicase C-terminal" evidence="14">
    <location>
        <begin position="408"/>
        <end position="583"/>
    </location>
</feature>
<dbReference type="PROSITE" id="PS51196">
    <property type="entry name" value="SECA_MOTOR_DEAD"/>
    <property type="match status" value="1"/>
</dbReference>
<evidence type="ECO:0000259" key="13">
    <source>
        <dbReference type="PROSITE" id="PS51192"/>
    </source>
</evidence>
<evidence type="ECO:0000256" key="2">
    <source>
        <dbReference type="ARBA" id="ARBA00007650"/>
    </source>
</evidence>
<dbReference type="PROSITE" id="PS51192">
    <property type="entry name" value="HELICASE_ATP_BIND_1"/>
    <property type="match status" value="1"/>
</dbReference>
<feature type="binding site" evidence="12">
    <location>
        <position position="83"/>
    </location>
    <ligand>
        <name>ATP</name>
        <dbReference type="ChEBI" id="CHEBI:30616"/>
    </ligand>
</feature>
<dbReference type="SUPFAM" id="SSF52540">
    <property type="entry name" value="P-loop containing nucleoside triphosphate hydrolases"/>
    <property type="match status" value="2"/>
</dbReference>
<keyword evidence="7 12" id="KW-0067">ATP-binding</keyword>
<evidence type="ECO:0000256" key="11">
    <source>
        <dbReference type="ARBA" id="ARBA00023136"/>
    </source>
</evidence>
<evidence type="ECO:0000259" key="14">
    <source>
        <dbReference type="PROSITE" id="PS51194"/>
    </source>
</evidence>
<evidence type="ECO:0000256" key="9">
    <source>
        <dbReference type="ARBA" id="ARBA00022967"/>
    </source>
</evidence>
<evidence type="ECO:0000313" key="16">
    <source>
        <dbReference type="EMBL" id="GAA5196198.1"/>
    </source>
</evidence>
<keyword evidence="4 12" id="KW-1003">Cell membrane</keyword>
<dbReference type="PRINTS" id="PR00906">
    <property type="entry name" value="SECA"/>
</dbReference>
<evidence type="ECO:0000256" key="3">
    <source>
        <dbReference type="ARBA" id="ARBA00022448"/>
    </source>
</evidence>
<dbReference type="Pfam" id="PF07517">
    <property type="entry name" value="SecA_DEAD"/>
    <property type="match status" value="1"/>
</dbReference>
<dbReference type="CDD" id="cd17928">
    <property type="entry name" value="DEXDc_SecA"/>
    <property type="match status" value="1"/>
</dbReference>
<comment type="subcellular location">
    <subcellularLocation>
        <location evidence="12">Cell membrane</location>
        <topology evidence="12">Peripheral membrane protein</topology>
        <orientation evidence="12">Cytoplasmic side</orientation>
    </subcellularLocation>
    <subcellularLocation>
        <location evidence="12">Cytoplasm</location>
    </subcellularLocation>
    <subcellularLocation>
        <location evidence="1">Membrane</location>
        <topology evidence="1">Peripheral membrane protein</topology>
    </subcellularLocation>
    <text evidence="12">Distribution is 50-50.</text>
</comment>
<dbReference type="Gene3D" id="3.90.1440.10">
    <property type="entry name" value="SecA, preprotein cross-linking domain"/>
    <property type="match status" value="1"/>
</dbReference>
<reference evidence="17" key="1">
    <citation type="journal article" date="2019" name="Int. J. Syst. Evol. Microbiol.">
        <title>The Global Catalogue of Microorganisms (GCM) 10K type strain sequencing project: providing services to taxonomists for standard genome sequencing and annotation.</title>
        <authorList>
            <consortium name="The Broad Institute Genomics Platform"/>
            <consortium name="The Broad Institute Genome Sequencing Center for Infectious Disease"/>
            <person name="Wu L."/>
            <person name="Ma J."/>
        </authorList>
    </citation>
    <scope>NUCLEOTIDE SEQUENCE [LARGE SCALE GENOMIC DNA]</scope>
    <source>
        <strain evidence="17">JCM 18304</strain>
    </source>
</reference>
<feature type="domain" description="SecA family profile" evidence="15">
    <location>
        <begin position="1"/>
        <end position="575"/>
    </location>
</feature>
<dbReference type="SMART" id="SM00957">
    <property type="entry name" value="SecA_DEAD"/>
    <property type="match status" value="1"/>
</dbReference>
<evidence type="ECO:0000256" key="4">
    <source>
        <dbReference type="ARBA" id="ARBA00022475"/>
    </source>
</evidence>
<evidence type="ECO:0000256" key="8">
    <source>
        <dbReference type="ARBA" id="ARBA00022927"/>
    </source>
</evidence>
<keyword evidence="3 12" id="KW-0813">Transport</keyword>